<name>A0ABQ1FG12_9BACL</name>
<sequence length="45" mass="5282">MAAKDFIPDFNGFNAIYFEKKKSINVLNHFLCKRGTIDFNGFVFY</sequence>
<proteinExistence type="predicted"/>
<keyword evidence="2" id="KW-1185">Reference proteome</keyword>
<evidence type="ECO:0000313" key="1">
    <source>
        <dbReference type="EMBL" id="GGA10851.1"/>
    </source>
</evidence>
<accession>A0ABQ1FG12</accession>
<protein>
    <submittedName>
        <fullName evidence="1">Uncharacterized protein</fullName>
    </submittedName>
</protein>
<comment type="caution">
    <text evidence="1">The sequence shown here is derived from an EMBL/GenBank/DDBJ whole genome shotgun (WGS) entry which is preliminary data.</text>
</comment>
<dbReference type="Proteomes" id="UP000615455">
    <property type="component" value="Unassembled WGS sequence"/>
</dbReference>
<organism evidence="1 2">
    <name type="scientific">Paenibacillus marchantiophytorum</name>
    <dbReference type="NCBI Taxonomy" id="1619310"/>
    <lineage>
        <taxon>Bacteria</taxon>
        <taxon>Bacillati</taxon>
        <taxon>Bacillota</taxon>
        <taxon>Bacilli</taxon>
        <taxon>Bacillales</taxon>
        <taxon>Paenibacillaceae</taxon>
        <taxon>Paenibacillus</taxon>
    </lineage>
</organism>
<reference evidence="2" key="1">
    <citation type="journal article" date="2019" name="Int. J. Syst. Evol. Microbiol.">
        <title>The Global Catalogue of Microorganisms (GCM) 10K type strain sequencing project: providing services to taxonomists for standard genome sequencing and annotation.</title>
        <authorList>
            <consortium name="The Broad Institute Genomics Platform"/>
            <consortium name="The Broad Institute Genome Sequencing Center for Infectious Disease"/>
            <person name="Wu L."/>
            <person name="Ma J."/>
        </authorList>
    </citation>
    <scope>NUCLEOTIDE SEQUENCE [LARGE SCALE GENOMIC DNA]</scope>
    <source>
        <strain evidence="2">CGMCC 1.15043</strain>
    </source>
</reference>
<gene>
    <name evidence="1" type="ORF">GCM10008018_65150</name>
</gene>
<evidence type="ECO:0000313" key="2">
    <source>
        <dbReference type="Proteomes" id="UP000615455"/>
    </source>
</evidence>
<dbReference type="EMBL" id="BMHE01000061">
    <property type="protein sequence ID" value="GGA10851.1"/>
    <property type="molecule type" value="Genomic_DNA"/>
</dbReference>